<organism evidence="2 3">
    <name type="scientific">Lichenibacterium ramalinae</name>
    <dbReference type="NCBI Taxonomy" id="2316527"/>
    <lineage>
        <taxon>Bacteria</taxon>
        <taxon>Pseudomonadati</taxon>
        <taxon>Pseudomonadota</taxon>
        <taxon>Alphaproteobacteria</taxon>
        <taxon>Hyphomicrobiales</taxon>
        <taxon>Lichenihabitantaceae</taxon>
        <taxon>Lichenibacterium</taxon>
    </lineage>
</organism>
<gene>
    <name evidence="2" type="ORF">D3272_15550</name>
</gene>
<protein>
    <submittedName>
        <fullName evidence="2">Uncharacterized protein</fullName>
    </submittedName>
</protein>
<dbReference type="Proteomes" id="UP000289411">
    <property type="component" value="Unassembled WGS sequence"/>
</dbReference>
<sequence length="90" mass="9649">MPKLPDDKPMAPVSRPTVAVTKPAPARRSTRLGVPPLPNDEPVIEPERPAVQASVVSSSGGSRRVMTIPPRPVCQPPVYGPFMLEGELPF</sequence>
<comment type="caution">
    <text evidence="2">The sequence shown here is derived from an EMBL/GenBank/DDBJ whole genome shotgun (WGS) entry which is preliminary data.</text>
</comment>
<name>A0A4Q2RBS6_9HYPH</name>
<feature type="region of interest" description="Disordered" evidence="1">
    <location>
        <begin position="1"/>
        <end position="44"/>
    </location>
</feature>
<evidence type="ECO:0000256" key="1">
    <source>
        <dbReference type="SAM" id="MobiDB-lite"/>
    </source>
</evidence>
<accession>A0A4Q2RBS6</accession>
<proteinExistence type="predicted"/>
<reference evidence="2 3" key="1">
    <citation type="submission" date="2018-09" db="EMBL/GenBank/DDBJ databases">
        <authorList>
            <person name="Grouzdev D.S."/>
            <person name="Krutkina M.S."/>
        </authorList>
    </citation>
    <scope>NUCLEOTIDE SEQUENCE [LARGE SCALE GENOMIC DNA]</scope>
    <source>
        <strain evidence="2 3">RmlP001</strain>
    </source>
</reference>
<dbReference type="EMBL" id="QYBC01000013">
    <property type="protein sequence ID" value="RYB03568.1"/>
    <property type="molecule type" value="Genomic_DNA"/>
</dbReference>
<keyword evidence="3" id="KW-1185">Reference proteome</keyword>
<reference evidence="2 3" key="2">
    <citation type="submission" date="2019-02" db="EMBL/GenBank/DDBJ databases">
        <title>'Lichenibacterium ramalinii' gen. nov. sp. nov., 'Lichenibacterium minor' gen. nov. sp. nov.</title>
        <authorList>
            <person name="Pankratov T."/>
        </authorList>
    </citation>
    <scope>NUCLEOTIDE SEQUENCE [LARGE SCALE GENOMIC DNA]</scope>
    <source>
        <strain evidence="2 3">RmlP001</strain>
    </source>
</reference>
<dbReference type="AlphaFoldDB" id="A0A4Q2RBS6"/>
<evidence type="ECO:0000313" key="2">
    <source>
        <dbReference type="EMBL" id="RYB03568.1"/>
    </source>
</evidence>
<evidence type="ECO:0000313" key="3">
    <source>
        <dbReference type="Proteomes" id="UP000289411"/>
    </source>
</evidence>